<dbReference type="PANTHER" id="PTHR47467">
    <property type="entry name" value="OS01G0867200 PROTEIN"/>
    <property type="match status" value="1"/>
</dbReference>
<evidence type="ECO:0000313" key="2">
    <source>
        <dbReference type="EMBL" id="GAX78821.1"/>
    </source>
</evidence>
<proteinExistence type="predicted"/>
<dbReference type="Gene3D" id="2.130.10.10">
    <property type="entry name" value="YVTN repeat-like/Quinoprotein amine dehydrogenase"/>
    <property type="match status" value="1"/>
</dbReference>
<dbReference type="EMBL" id="BEGY01000036">
    <property type="protein sequence ID" value="GAX78821.1"/>
    <property type="molecule type" value="Genomic_DNA"/>
</dbReference>
<dbReference type="SUPFAM" id="SSF50978">
    <property type="entry name" value="WD40 repeat-like"/>
    <property type="match status" value="1"/>
</dbReference>
<evidence type="ECO:0000313" key="3">
    <source>
        <dbReference type="Proteomes" id="UP000232323"/>
    </source>
</evidence>
<dbReference type="InterPro" id="IPR036322">
    <property type="entry name" value="WD40_repeat_dom_sf"/>
</dbReference>
<keyword evidence="3" id="KW-1185">Reference proteome</keyword>
<dbReference type="PANTHER" id="PTHR47467:SF1">
    <property type="entry name" value="WD40 REPEAT-CONTAINING PROTEIN"/>
    <property type="match status" value="1"/>
</dbReference>
<dbReference type="STRING" id="1157962.A0A250X6W2"/>
<name>A0A250X6W2_9CHLO</name>
<comment type="caution">
    <text evidence="2">The sequence shown here is derived from an EMBL/GenBank/DDBJ whole genome shotgun (WGS) entry which is preliminary data.</text>
</comment>
<sequence>MERTDTYSVNITGVAENQNFYYAKMVKARKQRLHPDLSSSFVTLSPVQLTRCKPNLADAPTPGAVHGNRLASRVLVNSGQSKCEAYIASGNRVHVVSIAINKDAGIESGKEGVLIPSPPIVSDASTFFQSRFPAEIQSLSLHHSSSSPQGYMDASSHLAMIDCYGRAHVMQLPANDVEQDCTSTALSAPAGLGSLEGSWAGIQLSSSSSTSSPALGGTAAGDMTAVTAMRFGKAAAVYRLGELADSSAGVVPLRVFHTLGYPSSLTWTRNLSGSPDSVFALAEDSRVTLFDIRQGERGGLMQQLSPAPTGEPFYSLSWLTLPSTHSFSKPSLADASQGLLVSAGGDRAVVVMEPRKWHTVHKWQAPVKYAIHHLAFSHVNPSYCYVSGMDYECMCGRWDGGESTGGPGSATAVASGNSNSATGAGHGRAVGPKGMPGIGPTSASIAHAAGCEGPTAGSEGPDEKADVVAKAHPAARKPGSLGFSFRSDSRFLGMHCCVDTSRSMGLGASSSELLTSYSQTGHIFALQVKSSLFTGCLAESS</sequence>
<dbReference type="OrthoDB" id="534245at2759"/>
<dbReference type="InterPro" id="IPR015943">
    <property type="entry name" value="WD40/YVTN_repeat-like_dom_sf"/>
</dbReference>
<feature type="region of interest" description="Disordered" evidence="1">
    <location>
        <begin position="404"/>
        <end position="436"/>
    </location>
</feature>
<accession>A0A250X6W2</accession>
<protein>
    <recommendedName>
        <fullName evidence="4">DUF2415 domain-containing protein</fullName>
    </recommendedName>
</protein>
<reference evidence="2 3" key="1">
    <citation type="submission" date="2017-08" db="EMBL/GenBank/DDBJ databases">
        <title>Acidophilic green algal genome provides insights into adaptation to an acidic environment.</title>
        <authorList>
            <person name="Hirooka S."/>
            <person name="Hirose Y."/>
            <person name="Kanesaki Y."/>
            <person name="Higuchi S."/>
            <person name="Fujiwara T."/>
            <person name="Onuma R."/>
            <person name="Era A."/>
            <person name="Ohbayashi R."/>
            <person name="Uzuka A."/>
            <person name="Nozaki H."/>
            <person name="Yoshikawa H."/>
            <person name="Miyagishima S.Y."/>
        </authorList>
    </citation>
    <scope>NUCLEOTIDE SEQUENCE [LARGE SCALE GENOMIC DNA]</scope>
    <source>
        <strain evidence="2 3">NIES-2499</strain>
    </source>
</reference>
<dbReference type="AlphaFoldDB" id="A0A250X6W2"/>
<evidence type="ECO:0008006" key="4">
    <source>
        <dbReference type="Google" id="ProtNLM"/>
    </source>
</evidence>
<organism evidence="2 3">
    <name type="scientific">Chlamydomonas eustigma</name>
    <dbReference type="NCBI Taxonomy" id="1157962"/>
    <lineage>
        <taxon>Eukaryota</taxon>
        <taxon>Viridiplantae</taxon>
        <taxon>Chlorophyta</taxon>
        <taxon>core chlorophytes</taxon>
        <taxon>Chlorophyceae</taxon>
        <taxon>CS clade</taxon>
        <taxon>Chlamydomonadales</taxon>
        <taxon>Chlamydomonadaceae</taxon>
        <taxon>Chlamydomonas</taxon>
    </lineage>
</organism>
<feature type="compositionally biased region" description="Polar residues" evidence="1">
    <location>
        <begin position="412"/>
        <end position="422"/>
    </location>
</feature>
<evidence type="ECO:0000256" key="1">
    <source>
        <dbReference type="SAM" id="MobiDB-lite"/>
    </source>
</evidence>
<gene>
    <name evidence="2" type="ORF">CEUSTIGMA_g6258.t1</name>
</gene>
<dbReference type="Proteomes" id="UP000232323">
    <property type="component" value="Unassembled WGS sequence"/>
</dbReference>